<protein>
    <recommendedName>
        <fullName evidence="4 6">dTDP-4-dehydrorhamnose reductase</fullName>
        <ecNumber evidence="3 6">1.1.1.133</ecNumber>
    </recommendedName>
</protein>
<organism evidence="8 9">
    <name type="scientific">Noviherbaspirillum aridicola</name>
    <dbReference type="NCBI Taxonomy" id="2849687"/>
    <lineage>
        <taxon>Bacteria</taxon>
        <taxon>Pseudomonadati</taxon>
        <taxon>Pseudomonadota</taxon>
        <taxon>Betaproteobacteria</taxon>
        <taxon>Burkholderiales</taxon>
        <taxon>Oxalobacteraceae</taxon>
        <taxon>Noviherbaspirillum</taxon>
    </lineage>
</organism>
<evidence type="ECO:0000313" key="8">
    <source>
        <dbReference type="EMBL" id="GIZ52515.1"/>
    </source>
</evidence>
<evidence type="ECO:0000256" key="3">
    <source>
        <dbReference type="ARBA" id="ARBA00012929"/>
    </source>
</evidence>
<dbReference type="EMBL" id="BPMK01000010">
    <property type="protein sequence ID" value="GIZ52515.1"/>
    <property type="molecule type" value="Genomic_DNA"/>
</dbReference>
<accession>A0ABQ4Q5N9</accession>
<reference evidence="8 9" key="1">
    <citation type="journal article" date="2022" name="Int. J. Syst. Evol. Microbiol.">
        <title>Noviherbaspirillum aridicola sp. nov., isolated from an arid soil in Pakistan.</title>
        <authorList>
            <person name="Khan I.U."/>
            <person name="Saqib M."/>
            <person name="Amin A."/>
            <person name="Hussain F."/>
            <person name="Li L."/>
            <person name="Liu Y.H."/>
            <person name="Fang B.Z."/>
            <person name="Ahmed I."/>
            <person name="Li W.J."/>
        </authorList>
    </citation>
    <scope>NUCLEOTIDE SEQUENCE [LARGE SCALE GENOMIC DNA]</scope>
    <source>
        <strain evidence="8 9">NCCP-691</strain>
    </source>
</reference>
<comment type="caution">
    <text evidence="8">The sequence shown here is derived from an EMBL/GenBank/DDBJ whole genome shotgun (WGS) entry which is preliminary data.</text>
</comment>
<evidence type="ECO:0000259" key="7">
    <source>
        <dbReference type="Pfam" id="PF04321"/>
    </source>
</evidence>
<dbReference type="Pfam" id="PF04321">
    <property type="entry name" value="RmlD_sub_bind"/>
    <property type="match status" value="1"/>
</dbReference>
<sequence>MMRILLLGKDGQVGWELQRALAPLGQVVSAGRGQADFEQPDQVLALVRQVMPHAIVNAAGYTAVDRAQTDEARARRVNAETPAALAVLAQEIGAWLVHYSTDYVFDGTAQGPYTEEDVPNPLSVYGASKLDGEIAVRELASRHLVFRTSWVHAARGANFAKTMLRLARERDVLKVVADQVGAPTGAELIADITALALHRVLRMPDAGFAGVYHLAAAGETTWHGYARHVLSRAARQGAVLRAGADAVIPVPSAEYPTAAVRPRNSRLACGKIEQAFGVVMPAWQIHVDRMVDELASQGVL</sequence>
<dbReference type="InterPro" id="IPR029903">
    <property type="entry name" value="RmlD-like-bd"/>
</dbReference>
<name>A0ABQ4Q5N9_9BURK</name>
<evidence type="ECO:0000313" key="9">
    <source>
        <dbReference type="Proteomes" id="UP000887222"/>
    </source>
</evidence>
<evidence type="ECO:0000256" key="6">
    <source>
        <dbReference type="RuleBase" id="RU364082"/>
    </source>
</evidence>
<dbReference type="InterPro" id="IPR005913">
    <property type="entry name" value="dTDP_dehydrorham_reduct"/>
</dbReference>
<comment type="cofactor">
    <cofactor evidence="6">
        <name>Mg(2+)</name>
        <dbReference type="ChEBI" id="CHEBI:18420"/>
    </cofactor>
    <text evidence="6">Binds 1 Mg(2+) ion per monomer.</text>
</comment>
<dbReference type="Gene3D" id="3.90.25.10">
    <property type="entry name" value="UDP-galactose 4-epimerase, domain 1"/>
    <property type="match status" value="1"/>
</dbReference>
<comment type="similarity">
    <text evidence="2 6">Belongs to the dTDP-4-dehydrorhamnose reductase family.</text>
</comment>
<keyword evidence="9" id="KW-1185">Reference proteome</keyword>
<dbReference type="NCBIfam" id="TIGR01214">
    <property type="entry name" value="rmlD"/>
    <property type="match status" value="1"/>
</dbReference>
<feature type="domain" description="RmlD-like substrate binding" evidence="7">
    <location>
        <begin position="2"/>
        <end position="294"/>
    </location>
</feature>
<proteinExistence type="inferred from homology"/>
<dbReference type="EC" id="1.1.1.133" evidence="3 6"/>
<gene>
    <name evidence="8" type="primary">rmlD_2</name>
    <name evidence="8" type="ORF">NCCP691_25290</name>
</gene>
<dbReference type="Proteomes" id="UP000887222">
    <property type="component" value="Unassembled WGS sequence"/>
</dbReference>
<evidence type="ECO:0000256" key="4">
    <source>
        <dbReference type="ARBA" id="ARBA00017099"/>
    </source>
</evidence>
<comment type="function">
    <text evidence="6">Catalyzes the reduction of dTDP-6-deoxy-L-lyxo-4-hexulose to yield dTDP-L-rhamnose.</text>
</comment>
<dbReference type="PANTHER" id="PTHR10491">
    <property type="entry name" value="DTDP-4-DEHYDRORHAMNOSE REDUCTASE"/>
    <property type="match status" value="1"/>
</dbReference>
<evidence type="ECO:0000256" key="5">
    <source>
        <dbReference type="ARBA" id="ARBA00048200"/>
    </source>
</evidence>
<dbReference type="PANTHER" id="PTHR10491:SF4">
    <property type="entry name" value="METHIONINE ADENOSYLTRANSFERASE 2 SUBUNIT BETA"/>
    <property type="match status" value="1"/>
</dbReference>
<dbReference type="NCBIfam" id="NF007440">
    <property type="entry name" value="PRK09987.1"/>
    <property type="match status" value="1"/>
</dbReference>
<comment type="catalytic activity">
    <reaction evidence="5 6">
        <text>dTDP-beta-L-rhamnose + NADP(+) = dTDP-4-dehydro-beta-L-rhamnose + NADPH + H(+)</text>
        <dbReference type="Rhea" id="RHEA:21796"/>
        <dbReference type="ChEBI" id="CHEBI:15378"/>
        <dbReference type="ChEBI" id="CHEBI:57510"/>
        <dbReference type="ChEBI" id="CHEBI:57783"/>
        <dbReference type="ChEBI" id="CHEBI:58349"/>
        <dbReference type="ChEBI" id="CHEBI:62830"/>
        <dbReference type="EC" id="1.1.1.133"/>
    </reaction>
</comment>
<keyword evidence="6" id="KW-0560">Oxidoreductase</keyword>
<dbReference type="CDD" id="cd05254">
    <property type="entry name" value="dTDP_HR_like_SDR_e"/>
    <property type="match status" value="1"/>
</dbReference>
<evidence type="ECO:0000256" key="1">
    <source>
        <dbReference type="ARBA" id="ARBA00004781"/>
    </source>
</evidence>
<evidence type="ECO:0000256" key="2">
    <source>
        <dbReference type="ARBA" id="ARBA00010944"/>
    </source>
</evidence>
<dbReference type="Gene3D" id="3.40.50.720">
    <property type="entry name" value="NAD(P)-binding Rossmann-like Domain"/>
    <property type="match status" value="1"/>
</dbReference>
<keyword evidence="6" id="KW-0521">NADP</keyword>
<dbReference type="SUPFAM" id="SSF51735">
    <property type="entry name" value="NAD(P)-binding Rossmann-fold domains"/>
    <property type="match status" value="1"/>
</dbReference>
<dbReference type="InterPro" id="IPR036291">
    <property type="entry name" value="NAD(P)-bd_dom_sf"/>
</dbReference>
<comment type="pathway">
    <text evidence="1 6">Carbohydrate biosynthesis; dTDP-L-rhamnose biosynthesis.</text>
</comment>